<comment type="function">
    <text evidence="5">Toxic component of a toxin-antitoxin (TA) system. An RNase.</text>
</comment>
<name>A0A250L1F1_9BURK</name>
<dbReference type="EMBL" id="AP018357">
    <property type="protein sequence ID" value="BBA38514.1"/>
    <property type="molecule type" value="Genomic_DNA"/>
</dbReference>
<dbReference type="GO" id="GO:0016787">
    <property type="term" value="F:hydrolase activity"/>
    <property type="evidence" value="ECO:0007669"/>
    <property type="project" value="UniProtKB-KW"/>
</dbReference>
<organism evidence="7">
    <name type="scientific">Burkholderia contaminans</name>
    <dbReference type="NCBI Taxonomy" id="488447"/>
    <lineage>
        <taxon>Bacteria</taxon>
        <taxon>Pseudomonadati</taxon>
        <taxon>Pseudomonadota</taxon>
        <taxon>Betaproteobacteria</taxon>
        <taxon>Burkholderiales</taxon>
        <taxon>Burkholderiaceae</taxon>
        <taxon>Burkholderia</taxon>
        <taxon>Burkholderia cepacia complex</taxon>
    </lineage>
</organism>
<keyword evidence="1 5" id="KW-1277">Toxin-antitoxin system</keyword>
<dbReference type="PANTHER" id="PTHR36173:SF1">
    <property type="entry name" value="RIBONUCLEASE VAPC22"/>
    <property type="match status" value="1"/>
</dbReference>
<dbReference type="CDD" id="cd09872">
    <property type="entry name" value="PIN_Sll0205-like"/>
    <property type="match status" value="1"/>
</dbReference>
<dbReference type="InterPro" id="IPR041705">
    <property type="entry name" value="PIN_Sll0205"/>
</dbReference>
<dbReference type="PANTHER" id="PTHR36173">
    <property type="entry name" value="RIBONUCLEASE VAPC16-RELATED"/>
    <property type="match status" value="1"/>
</dbReference>
<dbReference type="InterPro" id="IPR052919">
    <property type="entry name" value="TA_system_RNase"/>
</dbReference>
<dbReference type="Gene3D" id="3.40.50.1010">
    <property type="entry name" value="5'-nuclease"/>
    <property type="match status" value="1"/>
</dbReference>
<dbReference type="Pfam" id="PF01850">
    <property type="entry name" value="PIN"/>
    <property type="match status" value="1"/>
</dbReference>
<accession>A0A250L1F1</accession>
<comment type="cofactor">
    <cofactor evidence="5">
        <name>Mg(2+)</name>
        <dbReference type="ChEBI" id="CHEBI:18420"/>
    </cofactor>
</comment>
<evidence type="ECO:0000256" key="2">
    <source>
        <dbReference type="ARBA" id="ARBA00022722"/>
    </source>
</evidence>
<dbReference type="SUPFAM" id="SSF88723">
    <property type="entry name" value="PIN domain-like"/>
    <property type="match status" value="1"/>
</dbReference>
<evidence type="ECO:0000256" key="3">
    <source>
        <dbReference type="ARBA" id="ARBA00022723"/>
    </source>
</evidence>
<evidence type="ECO:0000256" key="5">
    <source>
        <dbReference type="HAMAP-Rule" id="MF_00265"/>
    </source>
</evidence>
<evidence type="ECO:0000256" key="4">
    <source>
        <dbReference type="ARBA" id="ARBA00022801"/>
    </source>
</evidence>
<dbReference type="GO" id="GO:0090729">
    <property type="term" value="F:toxin activity"/>
    <property type="evidence" value="ECO:0007669"/>
    <property type="project" value="UniProtKB-KW"/>
</dbReference>
<dbReference type="GO" id="GO:0000287">
    <property type="term" value="F:magnesium ion binding"/>
    <property type="evidence" value="ECO:0007669"/>
    <property type="project" value="UniProtKB-UniRule"/>
</dbReference>
<evidence type="ECO:0000259" key="6">
    <source>
        <dbReference type="Pfam" id="PF01850"/>
    </source>
</evidence>
<dbReference type="HAMAP" id="MF_00265">
    <property type="entry name" value="VapC_Nob1"/>
    <property type="match status" value="1"/>
</dbReference>
<reference evidence="7" key="2">
    <citation type="journal article" date="2017" name="Genome Announc.">
        <title>High-Quality Draft Genome Sequence of Burkholderia contaminans CH-1, a Gram-Negative Bacterium That Metabolizes 2-Azahypoxanthine, a Plant Growth-Regulating Compound.</title>
        <authorList>
            <person name="Choi J.-H."/>
            <person name="Sugiura H."/>
            <person name="Moriuchi R."/>
            <person name="Kawagishi H."/>
            <person name="Dohra H."/>
        </authorList>
    </citation>
    <scope>NUCLEOTIDE SEQUENCE</scope>
    <source>
        <strain evidence="7">CH-1</strain>
    </source>
</reference>
<dbReference type="InterPro" id="IPR029060">
    <property type="entry name" value="PIN-like_dom_sf"/>
</dbReference>
<keyword evidence="2 5" id="KW-0540">Nuclease</keyword>
<sequence>MGGVAVIVLDTHALVWWVAGDPSLSKKARSAIDRARGEGALAASAISAWEIAMLVRNDRLALTMDVDAWLATVAQIDGMRFVPVDADIAAKSTDLPGTFHKDPADRMIVATARRLGAPLVTRDEKIRAYAHVKTLW</sequence>
<dbReference type="EC" id="3.1.-.-" evidence="5"/>
<reference evidence="7" key="1">
    <citation type="journal article" date="2016" name="Biosci. Biotechnol. Biochem.">
        <title>Bioconversion of AHX to AOH by resting cells of Burkholderia contaminans CH-1.</title>
        <authorList>
            <person name="Choi J.H."/>
            <person name="Kikuchi A."/>
            <person name="Pumkaeo P."/>
            <person name="Hirai H."/>
            <person name="Tokuyama S."/>
            <person name="Kawagishi H."/>
        </authorList>
    </citation>
    <scope>NUCLEOTIDE SEQUENCE</scope>
    <source>
        <strain evidence="7">CH-1</strain>
    </source>
</reference>
<keyword evidence="4 5" id="KW-0378">Hydrolase</keyword>
<feature type="binding site" evidence="5">
    <location>
        <position position="105"/>
    </location>
    <ligand>
        <name>Mg(2+)</name>
        <dbReference type="ChEBI" id="CHEBI:18420"/>
    </ligand>
</feature>
<gene>
    <name evidence="5 7" type="primary">vapC</name>
    <name evidence="7" type="ORF">BCCH1_09340</name>
</gene>
<protein>
    <recommendedName>
        <fullName evidence="5">Ribonuclease VapC</fullName>
        <shortName evidence="5">RNase VapC</shortName>
        <ecNumber evidence="5">3.1.-.-</ecNumber>
    </recommendedName>
    <alternativeName>
        <fullName evidence="5">Toxin VapC</fullName>
    </alternativeName>
</protein>
<keyword evidence="5" id="KW-0460">Magnesium</keyword>
<evidence type="ECO:0000313" key="7">
    <source>
        <dbReference type="EMBL" id="BBA38514.1"/>
    </source>
</evidence>
<evidence type="ECO:0000256" key="1">
    <source>
        <dbReference type="ARBA" id="ARBA00022649"/>
    </source>
</evidence>
<comment type="similarity">
    <text evidence="5">Belongs to the PINc/VapC protein family.</text>
</comment>
<dbReference type="AlphaFoldDB" id="A0A250L1F1"/>
<keyword evidence="3 5" id="KW-0479">Metal-binding</keyword>
<keyword evidence="5" id="KW-0800">Toxin</keyword>
<dbReference type="InterPro" id="IPR022907">
    <property type="entry name" value="VapC_family"/>
</dbReference>
<proteinExistence type="inferred from homology"/>
<dbReference type="InterPro" id="IPR002716">
    <property type="entry name" value="PIN_dom"/>
</dbReference>
<feature type="domain" description="PIN" evidence="6">
    <location>
        <begin position="7"/>
        <end position="131"/>
    </location>
</feature>
<feature type="binding site" evidence="5">
    <location>
        <position position="10"/>
    </location>
    <ligand>
        <name>Mg(2+)</name>
        <dbReference type="ChEBI" id="CHEBI:18420"/>
    </ligand>
</feature>
<dbReference type="GO" id="GO:0004540">
    <property type="term" value="F:RNA nuclease activity"/>
    <property type="evidence" value="ECO:0007669"/>
    <property type="project" value="InterPro"/>
</dbReference>